<dbReference type="InterPro" id="IPR001638">
    <property type="entry name" value="Solute-binding_3/MltF_N"/>
</dbReference>
<dbReference type="Gene3D" id="3.40.190.10">
    <property type="entry name" value="Periplasmic binding protein-like II"/>
    <property type="match status" value="2"/>
</dbReference>
<evidence type="ECO:0000259" key="3">
    <source>
        <dbReference type="SMART" id="SM00062"/>
    </source>
</evidence>
<dbReference type="Proteomes" id="UP000239899">
    <property type="component" value="Unassembled WGS sequence"/>
</dbReference>
<evidence type="ECO:0000256" key="2">
    <source>
        <dbReference type="SAM" id="SignalP"/>
    </source>
</evidence>
<accession>A0A2P6U1T3</accession>
<protein>
    <submittedName>
        <fullName evidence="4">ABC transporter substrate-binding</fullName>
    </submittedName>
</protein>
<evidence type="ECO:0000256" key="1">
    <source>
        <dbReference type="ARBA" id="ARBA00022729"/>
    </source>
</evidence>
<organism evidence="4 5">
    <name type="scientific">Chlorella sorokiniana</name>
    <name type="common">Freshwater green alga</name>
    <dbReference type="NCBI Taxonomy" id="3076"/>
    <lineage>
        <taxon>Eukaryota</taxon>
        <taxon>Viridiplantae</taxon>
        <taxon>Chlorophyta</taxon>
        <taxon>core chlorophytes</taxon>
        <taxon>Trebouxiophyceae</taxon>
        <taxon>Chlorellales</taxon>
        <taxon>Chlorellaceae</taxon>
        <taxon>Chlorella clade</taxon>
        <taxon>Chlorella</taxon>
    </lineage>
</organism>
<dbReference type="SMART" id="SM00062">
    <property type="entry name" value="PBPb"/>
    <property type="match status" value="1"/>
</dbReference>
<gene>
    <name evidence="4" type="ORF">C2E21_1216</name>
</gene>
<dbReference type="SUPFAM" id="SSF53850">
    <property type="entry name" value="Periplasmic binding protein-like II"/>
    <property type="match status" value="1"/>
</dbReference>
<feature type="chain" id="PRO_5015132532" evidence="2">
    <location>
        <begin position="20"/>
        <end position="458"/>
    </location>
</feature>
<evidence type="ECO:0000313" key="5">
    <source>
        <dbReference type="Proteomes" id="UP000239899"/>
    </source>
</evidence>
<comment type="caution">
    <text evidence="4">The sequence shown here is derived from an EMBL/GenBank/DDBJ whole genome shotgun (WGS) entry which is preliminary data.</text>
</comment>
<dbReference type="PANTHER" id="PTHR35936:SF17">
    <property type="entry name" value="ARGININE-BINDING EXTRACELLULAR PROTEIN ARTP"/>
    <property type="match status" value="1"/>
</dbReference>
<dbReference type="AlphaFoldDB" id="A0A2P6U1T3"/>
<keyword evidence="1 2" id="KW-0732">Signal</keyword>
<feature type="domain" description="Solute-binding protein family 3/N-terminal" evidence="3">
    <location>
        <begin position="32"/>
        <end position="250"/>
    </location>
</feature>
<dbReference type="PANTHER" id="PTHR35936">
    <property type="entry name" value="MEMBRANE-BOUND LYTIC MUREIN TRANSGLYCOSYLASE F"/>
    <property type="match status" value="1"/>
</dbReference>
<dbReference type="Pfam" id="PF00497">
    <property type="entry name" value="SBP_bac_3"/>
    <property type="match status" value="1"/>
</dbReference>
<dbReference type="OrthoDB" id="5984008at2759"/>
<sequence>MGRLPALLVLLACAGPALAARQLLAAAAEQPVLRVGFGTEPRVPMSSLVDGQPEGMEGLLIEAIAKELGYTLEIVPLGTFEDRMYALINGTVDAVIHSFTVTAERSKLMQFVYPAYYSSGVALFAPNGEIEGVSSWSDLAGRTLAVKEGNYVLDAAPQTPALQNVTLVQVPNIQDAAALVAAGDVDGYLDDSSVLSPAPNLTIVSQLQPILRAPMAIAVRRGADDLAANLTRALLTLVQGGSDAPILGMENATFIALGAPPNPDLAALVANPTPGNSTLYPTQEMECFPVPSDSLWLPADAYQPIYTWEVRGVHNYSCDGGSGSYQLRGWLVNGTDVRNDKHTGYSYTDRGPSGTHFSRFVATDEGNRTELGSIEIIREVGSVGMPSPTDPTVNAQWYRRITLNQYGMFAAPKILYMTQTETEGGELPAGAGKCKESDAAITVPFRSIVTFFACREGV</sequence>
<dbReference type="CDD" id="cd13530">
    <property type="entry name" value="PBP2_peptides_like"/>
    <property type="match status" value="1"/>
</dbReference>
<proteinExistence type="predicted"/>
<feature type="signal peptide" evidence="2">
    <location>
        <begin position="1"/>
        <end position="19"/>
    </location>
</feature>
<reference evidence="4 5" key="1">
    <citation type="journal article" date="2018" name="Plant J.">
        <title>Genome sequences of Chlorella sorokiniana UTEX 1602 and Micractinium conductrix SAG 241.80: implications to maltose excretion by a green alga.</title>
        <authorList>
            <person name="Arriola M.B."/>
            <person name="Velmurugan N."/>
            <person name="Zhang Y."/>
            <person name="Plunkett M.H."/>
            <person name="Hondzo H."/>
            <person name="Barney B.M."/>
        </authorList>
    </citation>
    <scope>NUCLEOTIDE SEQUENCE [LARGE SCALE GENOMIC DNA]</scope>
    <source>
        <strain evidence="5">UTEX 1602</strain>
    </source>
</reference>
<name>A0A2P6U1T3_CHLSO</name>
<evidence type="ECO:0000313" key="4">
    <source>
        <dbReference type="EMBL" id="PRW60260.1"/>
    </source>
</evidence>
<keyword evidence="5" id="KW-1185">Reference proteome</keyword>
<dbReference type="EMBL" id="LHPG02000002">
    <property type="protein sequence ID" value="PRW60260.1"/>
    <property type="molecule type" value="Genomic_DNA"/>
</dbReference>